<dbReference type="EMBL" id="HBKR01022930">
    <property type="protein sequence ID" value="CAE2313560.1"/>
    <property type="molecule type" value="Transcribed_RNA"/>
</dbReference>
<sequence>MPPFAIGLANKNFVDYYNALGGLPTLSSLEDADCQFNVYWSGEVQETCFSCQSLEFQQVSGIKSTFDVACDATLTVSEISSVTARNMGSLAFYQSTVASN</sequence>
<organism evidence="1">
    <name type="scientific">Paramoeba aestuarina</name>
    <dbReference type="NCBI Taxonomy" id="180227"/>
    <lineage>
        <taxon>Eukaryota</taxon>
        <taxon>Amoebozoa</taxon>
        <taxon>Discosea</taxon>
        <taxon>Flabellinia</taxon>
        <taxon>Dactylopodida</taxon>
        <taxon>Paramoebidae</taxon>
        <taxon>Paramoeba</taxon>
    </lineage>
</organism>
<proteinExistence type="predicted"/>
<reference evidence="1" key="1">
    <citation type="submission" date="2021-01" db="EMBL/GenBank/DDBJ databases">
        <authorList>
            <person name="Corre E."/>
            <person name="Pelletier E."/>
            <person name="Niang G."/>
            <person name="Scheremetjew M."/>
            <person name="Finn R."/>
            <person name="Kale V."/>
            <person name="Holt S."/>
            <person name="Cochrane G."/>
            <person name="Meng A."/>
            <person name="Brown T."/>
            <person name="Cohen L."/>
        </authorList>
    </citation>
    <scope>NUCLEOTIDE SEQUENCE</scope>
    <source>
        <strain evidence="1">SoJaBio B1-5/56/2</strain>
    </source>
</reference>
<dbReference type="AlphaFoldDB" id="A0A7S4L324"/>
<protein>
    <submittedName>
        <fullName evidence="1">Uncharacterized protein</fullName>
    </submittedName>
</protein>
<accession>A0A7S4L324</accession>
<gene>
    <name evidence="1" type="ORF">NAES01612_LOCUS14990</name>
</gene>
<evidence type="ECO:0000313" key="1">
    <source>
        <dbReference type="EMBL" id="CAE2313560.1"/>
    </source>
</evidence>
<name>A0A7S4L324_9EUKA</name>